<proteinExistence type="predicted"/>
<reference evidence="2 3" key="1">
    <citation type="submission" date="2024-03" db="EMBL/GenBank/DDBJ databases">
        <title>Two novel species of the genus Flavobacterium exhibiting potentially degradation of complex polysaccharides.</title>
        <authorList>
            <person name="Lian X."/>
        </authorList>
    </citation>
    <scope>NUCLEOTIDE SEQUENCE [LARGE SCALE GENOMIC DNA]</scope>
    <source>
        <strain evidence="2 3">N6</strain>
    </source>
</reference>
<evidence type="ECO:0000313" key="3">
    <source>
        <dbReference type="Proteomes" id="UP001468798"/>
    </source>
</evidence>
<dbReference type="Pfam" id="PF07411">
    <property type="entry name" value="DUF1508"/>
    <property type="match status" value="1"/>
</dbReference>
<gene>
    <name evidence="2" type="ORF">WFZ86_00790</name>
</gene>
<dbReference type="Proteomes" id="UP001468798">
    <property type="component" value="Unassembled WGS sequence"/>
</dbReference>
<evidence type="ECO:0000259" key="1">
    <source>
        <dbReference type="Pfam" id="PF07411"/>
    </source>
</evidence>
<sequence>MGAFVISKRFNDTYKFVFTSRKGKVIFTSQSYELKFEGEDDIVLIQQSIDVLVFVKLKSAAGKYYFRLLLGERHMATSRKYTTELRLLKGIEEIKKSAAVAEILDFSENTFVFPD</sequence>
<evidence type="ECO:0000313" key="2">
    <source>
        <dbReference type="EMBL" id="MEM0575025.1"/>
    </source>
</evidence>
<dbReference type="InterPro" id="IPR010879">
    <property type="entry name" value="DUF1508"/>
</dbReference>
<keyword evidence="3" id="KW-1185">Reference proteome</keyword>
<dbReference type="Gene3D" id="2.30.29.80">
    <property type="match status" value="1"/>
</dbReference>
<dbReference type="InterPro" id="IPR036913">
    <property type="entry name" value="YegP-like_sf"/>
</dbReference>
<organism evidence="2 3">
    <name type="scientific">Flavobacterium polysaccharolyticum</name>
    <dbReference type="NCBI Taxonomy" id="3133148"/>
    <lineage>
        <taxon>Bacteria</taxon>
        <taxon>Pseudomonadati</taxon>
        <taxon>Bacteroidota</taxon>
        <taxon>Flavobacteriia</taxon>
        <taxon>Flavobacteriales</taxon>
        <taxon>Flavobacteriaceae</taxon>
        <taxon>Flavobacterium</taxon>
    </lineage>
</organism>
<dbReference type="RefSeq" id="WP_342690181.1">
    <property type="nucleotide sequence ID" value="NZ_JBCGDP010000001.1"/>
</dbReference>
<comment type="caution">
    <text evidence="2">The sequence shown here is derived from an EMBL/GenBank/DDBJ whole genome shotgun (WGS) entry which is preliminary data.</text>
</comment>
<dbReference type="EMBL" id="JBCGDP010000001">
    <property type="protein sequence ID" value="MEM0575025.1"/>
    <property type="molecule type" value="Genomic_DNA"/>
</dbReference>
<name>A0ABU9NI60_9FLAO</name>
<protein>
    <submittedName>
        <fullName evidence="2">YegP family protein</fullName>
    </submittedName>
</protein>
<accession>A0ABU9NI60</accession>
<dbReference type="SUPFAM" id="SSF160113">
    <property type="entry name" value="YegP-like"/>
    <property type="match status" value="2"/>
</dbReference>
<feature type="domain" description="DUF1508" evidence="1">
    <location>
        <begin position="60"/>
        <end position="105"/>
    </location>
</feature>